<sequence length="114" mass="13311">MNIVTAKRSTPQLRCLPLVGMSPFRYVLRIPGSWHPVTHSAVTYVVDTFQFLALPAPKIENLDRYYTDKRGVRVHVVRYDRAKDEVIFIRDSYEHGECSKPAGRFREEFKRVDV</sequence>
<evidence type="ECO:0000313" key="2">
    <source>
        <dbReference type="Proteomes" id="UP000041601"/>
    </source>
</evidence>
<reference evidence="1 2" key="1">
    <citation type="submission" date="2015-03" db="EMBL/GenBank/DDBJ databases">
        <authorList>
            <consortium name="Pathogen Informatics"/>
            <person name="Murphy D."/>
        </authorList>
    </citation>
    <scope>NUCLEOTIDE SEQUENCE [LARGE SCALE GENOMIC DNA]</scope>
    <source>
        <strain evidence="1 2">IP05342</strain>
    </source>
</reference>
<name>A0ABM9S224_YEREN</name>
<comment type="caution">
    <text evidence="1">The sequence shown here is derived from an EMBL/GenBank/DDBJ whole genome shotgun (WGS) entry which is preliminary data.</text>
</comment>
<dbReference type="Proteomes" id="UP000041601">
    <property type="component" value="Unassembled WGS sequence"/>
</dbReference>
<evidence type="ECO:0008006" key="3">
    <source>
        <dbReference type="Google" id="ProtNLM"/>
    </source>
</evidence>
<dbReference type="InterPro" id="IPR025317">
    <property type="entry name" value="DUF4222"/>
</dbReference>
<dbReference type="RefSeq" id="WP_392387112.1">
    <property type="nucleotide sequence ID" value="NZ_CPXJ01000032.1"/>
</dbReference>
<proteinExistence type="predicted"/>
<dbReference type="Pfam" id="PF13973">
    <property type="entry name" value="DUF4222"/>
    <property type="match status" value="1"/>
</dbReference>
<organism evidence="1 2">
    <name type="scientific">Yersinia enterocolitica</name>
    <dbReference type="NCBI Taxonomy" id="630"/>
    <lineage>
        <taxon>Bacteria</taxon>
        <taxon>Pseudomonadati</taxon>
        <taxon>Pseudomonadota</taxon>
        <taxon>Gammaproteobacteria</taxon>
        <taxon>Enterobacterales</taxon>
        <taxon>Yersiniaceae</taxon>
        <taxon>Yersinia</taxon>
    </lineage>
</organism>
<keyword evidence="2" id="KW-1185">Reference proteome</keyword>
<evidence type="ECO:0000313" key="1">
    <source>
        <dbReference type="EMBL" id="CND97703.1"/>
    </source>
</evidence>
<accession>A0ABM9S224</accession>
<gene>
    <name evidence="1" type="ORF">ERS137959_02706</name>
</gene>
<dbReference type="EMBL" id="CPXJ01000032">
    <property type="protein sequence ID" value="CND97703.1"/>
    <property type="molecule type" value="Genomic_DNA"/>
</dbReference>
<protein>
    <recommendedName>
        <fullName evidence="3">DUF4222 domain-containing protein</fullName>
    </recommendedName>
</protein>